<dbReference type="PANTHER" id="PTHR23426:SF75">
    <property type="entry name" value="ADRENODOXIN"/>
    <property type="match status" value="1"/>
</dbReference>
<evidence type="ECO:0000313" key="12">
    <source>
        <dbReference type="EMBL" id="KAJ8407106.1"/>
    </source>
</evidence>
<keyword evidence="8" id="KW-0411">Iron-sulfur</keyword>
<evidence type="ECO:0000256" key="5">
    <source>
        <dbReference type="ARBA" id="ARBA00022723"/>
    </source>
</evidence>
<dbReference type="InterPro" id="IPR001041">
    <property type="entry name" value="2Fe-2S_ferredoxin-type"/>
</dbReference>
<dbReference type="Pfam" id="PF00111">
    <property type="entry name" value="Fer2"/>
    <property type="match status" value="1"/>
</dbReference>
<dbReference type="GO" id="GO:0051537">
    <property type="term" value="F:2 iron, 2 sulfur cluster binding"/>
    <property type="evidence" value="ECO:0007669"/>
    <property type="project" value="UniProtKB-KW"/>
</dbReference>
<dbReference type="GO" id="GO:0005759">
    <property type="term" value="C:mitochondrial matrix"/>
    <property type="evidence" value="ECO:0007669"/>
    <property type="project" value="UniProtKB-SubCell"/>
</dbReference>
<evidence type="ECO:0000256" key="8">
    <source>
        <dbReference type="ARBA" id="ARBA00023014"/>
    </source>
</evidence>
<dbReference type="PROSITE" id="PS51085">
    <property type="entry name" value="2FE2S_FER_2"/>
    <property type="match status" value="1"/>
</dbReference>
<evidence type="ECO:0000256" key="4">
    <source>
        <dbReference type="ARBA" id="ARBA00022714"/>
    </source>
</evidence>
<evidence type="ECO:0000256" key="6">
    <source>
        <dbReference type="ARBA" id="ARBA00022982"/>
    </source>
</evidence>
<evidence type="ECO:0000256" key="9">
    <source>
        <dbReference type="ARBA" id="ARBA00023128"/>
    </source>
</evidence>
<dbReference type="PANTHER" id="PTHR23426">
    <property type="entry name" value="FERREDOXIN/ADRENODOXIN"/>
    <property type="match status" value="1"/>
</dbReference>
<evidence type="ECO:0000256" key="3">
    <source>
        <dbReference type="ARBA" id="ARBA00022448"/>
    </source>
</evidence>
<comment type="similarity">
    <text evidence="2">Belongs to the adrenodoxin/putidaredoxin family.</text>
</comment>
<dbReference type="CDD" id="cd00207">
    <property type="entry name" value="fer2"/>
    <property type="match status" value="1"/>
</dbReference>
<name>A0AAD7SSQ1_9TELE</name>
<evidence type="ECO:0000259" key="11">
    <source>
        <dbReference type="PROSITE" id="PS51085"/>
    </source>
</evidence>
<organism evidence="12 13">
    <name type="scientific">Aldrovandia affinis</name>
    <dbReference type="NCBI Taxonomy" id="143900"/>
    <lineage>
        <taxon>Eukaryota</taxon>
        <taxon>Metazoa</taxon>
        <taxon>Chordata</taxon>
        <taxon>Craniata</taxon>
        <taxon>Vertebrata</taxon>
        <taxon>Euteleostomi</taxon>
        <taxon>Actinopterygii</taxon>
        <taxon>Neopterygii</taxon>
        <taxon>Teleostei</taxon>
        <taxon>Notacanthiformes</taxon>
        <taxon>Halosauridae</taxon>
        <taxon>Aldrovandia</taxon>
    </lineage>
</organism>
<sequence length="164" mass="18023">MKPARPGSRAHNSLTPYVTGHRDAACIRSRQFSCYTRTLRSEDKVTIHFINRDGLKMTVKATPGDSLLDVVIDQNLDLDGFGACEGTLACSTCHLIFEEEVFKTLGPITDEEMDMLDLSYKPTDTSRLGCQICVHKSQEGMTVHVPESVADLRQPDVGTTSSSS</sequence>
<evidence type="ECO:0000313" key="13">
    <source>
        <dbReference type="Proteomes" id="UP001221898"/>
    </source>
</evidence>
<reference evidence="12" key="1">
    <citation type="journal article" date="2023" name="Science">
        <title>Genome structures resolve the early diversification of teleost fishes.</title>
        <authorList>
            <person name="Parey E."/>
            <person name="Louis A."/>
            <person name="Montfort J."/>
            <person name="Bouchez O."/>
            <person name="Roques C."/>
            <person name="Iampietro C."/>
            <person name="Lluch J."/>
            <person name="Castinel A."/>
            <person name="Donnadieu C."/>
            <person name="Desvignes T."/>
            <person name="Floi Bucao C."/>
            <person name="Jouanno E."/>
            <person name="Wen M."/>
            <person name="Mejri S."/>
            <person name="Dirks R."/>
            <person name="Jansen H."/>
            <person name="Henkel C."/>
            <person name="Chen W.J."/>
            <person name="Zahm M."/>
            <person name="Cabau C."/>
            <person name="Klopp C."/>
            <person name="Thompson A.W."/>
            <person name="Robinson-Rechavi M."/>
            <person name="Braasch I."/>
            <person name="Lecointre G."/>
            <person name="Bobe J."/>
            <person name="Postlethwait J.H."/>
            <person name="Berthelot C."/>
            <person name="Roest Crollius H."/>
            <person name="Guiguen Y."/>
        </authorList>
    </citation>
    <scope>NUCLEOTIDE SEQUENCE</scope>
    <source>
        <strain evidence="12">NC1722</strain>
    </source>
</reference>
<keyword evidence="7" id="KW-0408">Iron</keyword>
<comment type="caution">
    <text evidence="12">The sequence shown here is derived from an EMBL/GenBank/DDBJ whole genome shotgun (WGS) entry which is preliminary data.</text>
</comment>
<dbReference type="GO" id="GO:0009055">
    <property type="term" value="F:electron transfer activity"/>
    <property type="evidence" value="ECO:0007669"/>
    <property type="project" value="TreeGrafter"/>
</dbReference>
<evidence type="ECO:0000256" key="2">
    <source>
        <dbReference type="ARBA" id="ARBA00010914"/>
    </source>
</evidence>
<dbReference type="InterPro" id="IPR012675">
    <property type="entry name" value="Beta-grasp_dom_sf"/>
</dbReference>
<keyword evidence="4" id="KW-0001">2Fe-2S</keyword>
<evidence type="ECO:0000256" key="7">
    <source>
        <dbReference type="ARBA" id="ARBA00023004"/>
    </source>
</evidence>
<dbReference type="AlphaFoldDB" id="A0AAD7SSQ1"/>
<dbReference type="Gene3D" id="3.10.20.30">
    <property type="match status" value="1"/>
</dbReference>
<dbReference type="PRINTS" id="PR00355">
    <property type="entry name" value="ADRENODOXIN"/>
</dbReference>
<dbReference type="GO" id="GO:0140647">
    <property type="term" value="P:P450-containing electron transport chain"/>
    <property type="evidence" value="ECO:0007669"/>
    <property type="project" value="InterPro"/>
</dbReference>
<gene>
    <name evidence="12" type="ORF">AAFF_G00287820</name>
</gene>
<dbReference type="GO" id="GO:0046872">
    <property type="term" value="F:metal ion binding"/>
    <property type="evidence" value="ECO:0007669"/>
    <property type="project" value="UniProtKB-KW"/>
</dbReference>
<keyword evidence="6" id="KW-0249">Electron transport</keyword>
<proteinExistence type="inferred from homology"/>
<dbReference type="Proteomes" id="UP001221898">
    <property type="component" value="Unassembled WGS sequence"/>
</dbReference>
<keyword evidence="5" id="KW-0479">Metal-binding</keyword>
<dbReference type="InterPro" id="IPR001055">
    <property type="entry name" value="Adrenodoxin-like"/>
</dbReference>
<dbReference type="SUPFAM" id="SSF54292">
    <property type="entry name" value="2Fe-2S ferredoxin-like"/>
    <property type="match status" value="1"/>
</dbReference>
<keyword evidence="13" id="KW-1185">Reference proteome</keyword>
<evidence type="ECO:0000256" key="10">
    <source>
        <dbReference type="ARBA" id="ARBA00034078"/>
    </source>
</evidence>
<protein>
    <recommendedName>
        <fullName evidence="11">2Fe-2S ferredoxin-type domain-containing protein</fullName>
    </recommendedName>
</protein>
<dbReference type="FunFam" id="3.10.20.30:FF:000013">
    <property type="entry name" value="Adrenodoxin, mitochondrial"/>
    <property type="match status" value="1"/>
</dbReference>
<keyword evidence="3" id="KW-0813">Transport</keyword>
<dbReference type="PROSITE" id="PS00814">
    <property type="entry name" value="ADX"/>
    <property type="match status" value="1"/>
</dbReference>
<comment type="cofactor">
    <cofactor evidence="10">
        <name>[2Fe-2S] cluster</name>
        <dbReference type="ChEBI" id="CHEBI:190135"/>
    </cofactor>
</comment>
<comment type="subcellular location">
    <subcellularLocation>
        <location evidence="1">Mitochondrion matrix</location>
    </subcellularLocation>
</comment>
<evidence type="ECO:0000256" key="1">
    <source>
        <dbReference type="ARBA" id="ARBA00004305"/>
    </source>
</evidence>
<dbReference type="EMBL" id="JAINUG010000040">
    <property type="protein sequence ID" value="KAJ8407106.1"/>
    <property type="molecule type" value="Genomic_DNA"/>
</dbReference>
<feature type="domain" description="2Fe-2S ferredoxin-type" evidence="11">
    <location>
        <begin position="45"/>
        <end position="149"/>
    </location>
</feature>
<keyword evidence="9" id="KW-0496">Mitochondrion</keyword>
<dbReference type="InterPro" id="IPR036010">
    <property type="entry name" value="2Fe-2S_ferredoxin-like_sf"/>
</dbReference>
<dbReference type="InterPro" id="IPR018298">
    <property type="entry name" value="Adrenodoxin_Fe-S_BS"/>
</dbReference>
<accession>A0AAD7SSQ1</accession>